<dbReference type="NCBIfam" id="NF007739">
    <property type="entry name" value="PRK10419.1"/>
    <property type="match status" value="2"/>
</dbReference>
<organism evidence="6 7">
    <name type="scientific">Nakamurella leprariae</name>
    <dbReference type="NCBI Taxonomy" id="2803911"/>
    <lineage>
        <taxon>Bacteria</taxon>
        <taxon>Bacillati</taxon>
        <taxon>Actinomycetota</taxon>
        <taxon>Actinomycetes</taxon>
        <taxon>Nakamurellales</taxon>
        <taxon>Nakamurellaceae</taxon>
        <taxon>Nakamurella</taxon>
    </lineage>
</organism>
<keyword evidence="2" id="KW-0547">Nucleotide-binding</keyword>
<evidence type="ECO:0000256" key="3">
    <source>
        <dbReference type="ARBA" id="ARBA00022840"/>
    </source>
</evidence>
<dbReference type="Pfam" id="PF08352">
    <property type="entry name" value="oligo_HPY"/>
    <property type="match status" value="2"/>
</dbReference>
<keyword evidence="3 6" id="KW-0067">ATP-binding</keyword>
<protein>
    <submittedName>
        <fullName evidence="6">ABC transporter ATP-binding protein</fullName>
    </submittedName>
</protein>
<proteinExistence type="predicted"/>
<dbReference type="NCBIfam" id="NF008453">
    <property type="entry name" value="PRK11308.1"/>
    <property type="match status" value="2"/>
</dbReference>
<keyword evidence="7" id="KW-1185">Reference proteome</keyword>
<dbReference type="SMART" id="SM00382">
    <property type="entry name" value="AAA"/>
    <property type="match status" value="2"/>
</dbReference>
<reference evidence="6" key="1">
    <citation type="submission" date="2021-01" db="EMBL/GenBank/DDBJ databases">
        <title>YIM 132084 draft genome.</title>
        <authorList>
            <person name="An D."/>
        </authorList>
    </citation>
    <scope>NUCLEOTIDE SEQUENCE</scope>
    <source>
        <strain evidence="6">YIM 132084</strain>
    </source>
</reference>
<dbReference type="InterPro" id="IPR003593">
    <property type="entry name" value="AAA+_ATPase"/>
</dbReference>
<dbReference type="CDD" id="cd03257">
    <property type="entry name" value="ABC_NikE_OppD_transporters"/>
    <property type="match status" value="2"/>
</dbReference>
<dbReference type="InterPro" id="IPR017871">
    <property type="entry name" value="ABC_transporter-like_CS"/>
</dbReference>
<keyword evidence="1" id="KW-0813">Transport</keyword>
<sequence length="578" mass="62392">MTETLHAATAARGHRPDLEPAPTVLQIRELVVGPRPQGGGAATRNLVDGASLVVHRGEMVGLVGESGSGKTLTALAAADLLPAALQIRGGQVLVDGVDVAPLGRRAARRHLSSSVGIIFQNPTSSLNPRLRIDAQLREALPRGTSRQQRRELTGDLLGQVGVPNVVKTLGAYPHELSGGLNQRVMIAIALARRPGLLIADEPTTALDVSVQAQVLDLIDQLRADLGIGVLLVSHDIGVIADRTSIVSVMSQGRIVETGDTAEVLRSPRHDYTRRLLAAVPQRLAPLRLRSAERDESPVHLEITQARRSFVVRGPAGSRHFTALDGVDLTLRQGQAIGLVGESGSGKTTLARAVVGLERLDSGTIRYQGQDPDELDRAAHRRWRRDVQYVFQDPYSSLDPRLTVQQTLREPLELNHSGLARATVNRRVEELLDEVELPGAFRTRFPSELSGGQRQRVGIARALASDPALIVADEPVSALDLSVQARVLALFGRLRQERALSFLFISHDLTVVRYLCEDLVVLRRGTVVEQGPTETVLRQPAHPYTRSLVDAVPGRALSTLPAPTDALDGVDPATREEGP</sequence>
<name>A0A938Y4N6_9ACTN</name>
<dbReference type="GO" id="GO:0055085">
    <property type="term" value="P:transmembrane transport"/>
    <property type="evidence" value="ECO:0007669"/>
    <property type="project" value="UniProtKB-ARBA"/>
</dbReference>
<dbReference type="PANTHER" id="PTHR43776:SF8">
    <property type="entry name" value="ABC TRANSPORTER, ATP-BINDING PROTEIN"/>
    <property type="match status" value="1"/>
</dbReference>
<feature type="domain" description="ABC transporter" evidence="5">
    <location>
        <begin position="305"/>
        <end position="548"/>
    </location>
</feature>
<evidence type="ECO:0000256" key="2">
    <source>
        <dbReference type="ARBA" id="ARBA00022741"/>
    </source>
</evidence>
<feature type="domain" description="ABC transporter" evidence="5">
    <location>
        <begin position="25"/>
        <end position="276"/>
    </location>
</feature>
<dbReference type="GO" id="GO:0005524">
    <property type="term" value="F:ATP binding"/>
    <property type="evidence" value="ECO:0007669"/>
    <property type="project" value="UniProtKB-KW"/>
</dbReference>
<dbReference type="InterPro" id="IPR050319">
    <property type="entry name" value="ABC_transp_ATP-bind"/>
</dbReference>
<dbReference type="PROSITE" id="PS00211">
    <property type="entry name" value="ABC_TRANSPORTER_1"/>
    <property type="match status" value="1"/>
</dbReference>
<dbReference type="InterPro" id="IPR027417">
    <property type="entry name" value="P-loop_NTPase"/>
</dbReference>
<dbReference type="AlphaFoldDB" id="A0A938Y4N6"/>
<comment type="caution">
    <text evidence="6">The sequence shown here is derived from an EMBL/GenBank/DDBJ whole genome shotgun (WGS) entry which is preliminary data.</text>
</comment>
<accession>A0A938Y4N6</accession>
<dbReference type="RefSeq" id="WP_205258634.1">
    <property type="nucleotide sequence ID" value="NZ_JAERWK010000001.1"/>
</dbReference>
<dbReference type="Gene3D" id="3.40.50.300">
    <property type="entry name" value="P-loop containing nucleotide triphosphate hydrolases"/>
    <property type="match status" value="2"/>
</dbReference>
<dbReference type="GO" id="GO:0015833">
    <property type="term" value="P:peptide transport"/>
    <property type="evidence" value="ECO:0007669"/>
    <property type="project" value="InterPro"/>
</dbReference>
<dbReference type="EMBL" id="JAERWK010000001">
    <property type="protein sequence ID" value="MBM9465675.1"/>
    <property type="molecule type" value="Genomic_DNA"/>
</dbReference>
<dbReference type="GO" id="GO:0016887">
    <property type="term" value="F:ATP hydrolysis activity"/>
    <property type="evidence" value="ECO:0007669"/>
    <property type="project" value="InterPro"/>
</dbReference>
<dbReference type="InterPro" id="IPR013563">
    <property type="entry name" value="Oligopep_ABC_C"/>
</dbReference>
<evidence type="ECO:0000313" key="7">
    <source>
        <dbReference type="Proteomes" id="UP000663792"/>
    </source>
</evidence>
<evidence type="ECO:0000256" key="1">
    <source>
        <dbReference type="ARBA" id="ARBA00022448"/>
    </source>
</evidence>
<evidence type="ECO:0000313" key="6">
    <source>
        <dbReference type="EMBL" id="MBM9465675.1"/>
    </source>
</evidence>
<dbReference type="PANTHER" id="PTHR43776">
    <property type="entry name" value="TRANSPORT ATP-BINDING PROTEIN"/>
    <property type="match status" value="1"/>
</dbReference>
<evidence type="ECO:0000259" key="5">
    <source>
        <dbReference type="PROSITE" id="PS50893"/>
    </source>
</evidence>
<dbReference type="Pfam" id="PF00005">
    <property type="entry name" value="ABC_tran"/>
    <property type="match status" value="2"/>
</dbReference>
<dbReference type="InterPro" id="IPR003439">
    <property type="entry name" value="ABC_transporter-like_ATP-bd"/>
</dbReference>
<gene>
    <name evidence="6" type="ORF">JL106_00080</name>
</gene>
<feature type="region of interest" description="Disordered" evidence="4">
    <location>
        <begin position="558"/>
        <end position="578"/>
    </location>
</feature>
<dbReference type="PROSITE" id="PS50893">
    <property type="entry name" value="ABC_TRANSPORTER_2"/>
    <property type="match status" value="2"/>
</dbReference>
<dbReference type="Proteomes" id="UP000663792">
    <property type="component" value="Unassembled WGS sequence"/>
</dbReference>
<evidence type="ECO:0000256" key="4">
    <source>
        <dbReference type="SAM" id="MobiDB-lite"/>
    </source>
</evidence>
<dbReference type="SUPFAM" id="SSF52540">
    <property type="entry name" value="P-loop containing nucleoside triphosphate hydrolases"/>
    <property type="match status" value="2"/>
</dbReference>